<evidence type="ECO:0008006" key="4">
    <source>
        <dbReference type="Google" id="ProtNLM"/>
    </source>
</evidence>
<comment type="caution">
    <text evidence="2">The sequence shown here is derived from an EMBL/GenBank/DDBJ whole genome shotgun (WGS) entry which is preliminary data.</text>
</comment>
<dbReference type="EMBL" id="JNAX01000012">
    <property type="protein sequence ID" value="KGG20263.1"/>
    <property type="molecule type" value="Genomic_DNA"/>
</dbReference>
<dbReference type="InterPro" id="IPR021515">
    <property type="entry name" value="DUF3177"/>
</dbReference>
<dbReference type="Proteomes" id="UP000030392">
    <property type="component" value="Unassembled WGS sequence"/>
</dbReference>
<reference evidence="3" key="1">
    <citation type="journal article" date="2014" name="Sci. Data">
        <title>Genomes of diverse isolates of the marine cyanobacterium Prochlorococcus.</title>
        <authorList>
            <person name="Biller S."/>
            <person name="Berube P."/>
            <person name="Thompson J."/>
            <person name="Kelly L."/>
            <person name="Roggensack S."/>
            <person name="Awad L."/>
            <person name="Roache-Johnson K."/>
            <person name="Ding H."/>
            <person name="Giovannoni S.J."/>
            <person name="Moore L.R."/>
            <person name="Chisholm S.W."/>
        </authorList>
    </citation>
    <scope>NUCLEOTIDE SEQUENCE [LARGE SCALE GENOMIC DNA]</scope>
    <source>
        <strain evidence="3">PAC1</strain>
    </source>
</reference>
<feature type="transmembrane region" description="Helical" evidence="1">
    <location>
        <begin position="71"/>
        <end position="91"/>
    </location>
</feature>
<organism evidence="2 3">
    <name type="scientific">Prochlorococcus marinus str. PAC1</name>
    <dbReference type="NCBI Taxonomy" id="59924"/>
    <lineage>
        <taxon>Bacteria</taxon>
        <taxon>Bacillati</taxon>
        <taxon>Cyanobacteriota</taxon>
        <taxon>Cyanophyceae</taxon>
        <taxon>Synechococcales</taxon>
        <taxon>Prochlorococcaceae</taxon>
        <taxon>Prochlorococcus</taxon>
    </lineage>
</organism>
<dbReference type="Pfam" id="PF11375">
    <property type="entry name" value="DUF3177"/>
    <property type="match status" value="1"/>
</dbReference>
<keyword evidence="1" id="KW-0812">Transmembrane</keyword>
<protein>
    <recommendedName>
        <fullName evidence="4">DUF3177 domain-containing protein</fullName>
    </recommendedName>
</protein>
<dbReference type="AlphaFoldDB" id="A0A0A2C1Q9"/>
<evidence type="ECO:0000256" key="1">
    <source>
        <dbReference type="SAM" id="Phobius"/>
    </source>
</evidence>
<feature type="transmembrane region" description="Helical" evidence="1">
    <location>
        <begin position="47"/>
        <end position="65"/>
    </location>
</feature>
<feature type="transmembrane region" description="Helical" evidence="1">
    <location>
        <begin position="12"/>
        <end position="35"/>
    </location>
</feature>
<sequence>MRFFLTEPQFQILVWLSYRIAATFAFGLPIFLLIWAKRSNASSIDRLLSIYWKVSSIYAINLLFLSVESQLGQSISLIAPILMVSSIWFWSDLNEEIDEMPDYKPIALTTRIWRWTLTFWSLLNTGLHIFSWRCLNSINENYCDNWREIPFNSFITTKTLIKFALDGNWSTGFATFFAYLSLILYLIGLLQWLIIQLPKNGRFAGKF</sequence>
<keyword evidence="1" id="KW-0472">Membrane</keyword>
<feature type="transmembrane region" description="Helical" evidence="1">
    <location>
        <begin position="176"/>
        <end position="195"/>
    </location>
</feature>
<gene>
    <name evidence="2" type="ORF">EV03_1223</name>
</gene>
<evidence type="ECO:0000313" key="2">
    <source>
        <dbReference type="EMBL" id="KGG20263.1"/>
    </source>
</evidence>
<name>A0A0A2C1Q9_PROMR</name>
<keyword evidence="1" id="KW-1133">Transmembrane helix</keyword>
<accession>A0A0A2C1Q9</accession>
<proteinExistence type="predicted"/>
<evidence type="ECO:0000313" key="3">
    <source>
        <dbReference type="Proteomes" id="UP000030392"/>
    </source>
</evidence>